<organism evidence="1 2">
    <name type="scientific">Brevibacterium rongguiense</name>
    <dbReference type="NCBI Taxonomy" id="2695267"/>
    <lineage>
        <taxon>Bacteria</taxon>
        <taxon>Bacillati</taxon>
        <taxon>Actinomycetota</taxon>
        <taxon>Actinomycetes</taxon>
        <taxon>Micrococcales</taxon>
        <taxon>Brevibacteriaceae</taxon>
        <taxon>Brevibacterium</taxon>
    </lineage>
</organism>
<dbReference type="AlphaFoldDB" id="A0A6N9H982"/>
<reference evidence="1 2" key="1">
    <citation type="submission" date="2020-01" db="EMBL/GenBank/DDBJ databases">
        <authorList>
            <person name="Deng T."/>
        </authorList>
    </citation>
    <scope>NUCLEOTIDE SEQUENCE [LARGE SCALE GENOMIC DNA]</scope>
    <source>
        <strain evidence="1 2">5221</strain>
    </source>
</reference>
<evidence type="ECO:0000313" key="1">
    <source>
        <dbReference type="EMBL" id="MYM20597.1"/>
    </source>
</evidence>
<accession>A0A6N9H982</accession>
<sequence>MQSVRTLRGSQAAQTRERVRALCPGGATATTGDHLRIEARPASAAAAQALGEGAYRILDGYRDETVPSAAIEVGRAIAPLVIGPAGTAPGVPQLGPPVLADVPALLAERRITAVCAARQGTTARLARGADALNVAPQAMPTAPQGMLSFRRSGADTAQLVLPSGAEARSRVAALRRMVAAVPGSALAQADYRSTQRTELTVARRADIPAALRAIAAHKGGEGQANGPGLRIGGTEEQATRALALLPAIERTGMRATAFFAGYQAGKDSTWHVHGDSAALRRLGSADLAAAGFDAKATVLMAARTTGAGAVTSALGADRAHTAPLLADLWDAGWADARLAGTASSPDFTLDVGSSPASQTAPDPVRDPGRARFIRILRGSGWTGTATIRVAQLSALSFDSTATGRAQGARQAAAASGVGLDDGARSFVDAWNASAA</sequence>
<name>A0A6N9H982_9MICO</name>
<comment type="caution">
    <text evidence="1">The sequence shown here is derived from an EMBL/GenBank/DDBJ whole genome shotgun (WGS) entry which is preliminary data.</text>
</comment>
<dbReference type="EMBL" id="WWEQ01000062">
    <property type="protein sequence ID" value="MYM20597.1"/>
    <property type="molecule type" value="Genomic_DNA"/>
</dbReference>
<protein>
    <submittedName>
        <fullName evidence="1">Uncharacterized protein</fullName>
    </submittedName>
</protein>
<keyword evidence="2" id="KW-1185">Reference proteome</keyword>
<dbReference type="Proteomes" id="UP000469215">
    <property type="component" value="Unassembled WGS sequence"/>
</dbReference>
<proteinExistence type="predicted"/>
<dbReference type="RefSeq" id="WP_160954012.1">
    <property type="nucleotide sequence ID" value="NZ_WWEQ01000062.1"/>
</dbReference>
<gene>
    <name evidence="1" type="ORF">GSY69_11655</name>
</gene>
<evidence type="ECO:0000313" key="2">
    <source>
        <dbReference type="Proteomes" id="UP000469215"/>
    </source>
</evidence>